<dbReference type="Proteomes" id="UP000438429">
    <property type="component" value="Unassembled WGS sequence"/>
</dbReference>
<evidence type="ECO:0000313" key="3">
    <source>
        <dbReference type="Proteomes" id="UP000438429"/>
    </source>
</evidence>
<protein>
    <submittedName>
        <fullName evidence="2">Uncharacterized protein</fullName>
    </submittedName>
</protein>
<comment type="caution">
    <text evidence="2">The sequence shown here is derived from an EMBL/GenBank/DDBJ whole genome shotgun (WGS) entry which is preliminary data.</text>
</comment>
<accession>A0A6A4TRE3</accession>
<evidence type="ECO:0000256" key="1">
    <source>
        <dbReference type="SAM" id="MobiDB-lite"/>
    </source>
</evidence>
<feature type="compositionally biased region" description="Basic and acidic residues" evidence="1">
    <location>
        <begin position="19"/>
        <end position="33"/>
    </location>
</feature>
<feature type="region of interest" description="Disordered" evidence="1">
    <location>
        <begin position="13"/>
        <end position="46"/>
    </location>
</feature>
<organism evidence="2 3">
    <name type="scientific">Scophthalmus maximus</name>
    <name type="common">Turbot</name>
    <name type="synonym">Psetta maxima</name>
    <dbReference type="NCBI Taxonomy" id="52904"/>
    <lineage>
        <taxon>Eukaryota</taxon>
        <taxon>Metazoa</taxon>
        <taxon>Chordata</taxon>
        <taxon>Craniata</taxon>
        <taxon>Vertebrata</taxon>
        <taxon>Euteleostomi</taxon>
        <taxon>Actinopterygii</taxon>
        <taxon>Neopterygii</taxon>
        <taxon>Teleostei</taxon>
        <taxon>Neoteleostei</taxon>
        <taxon>Acanthomorphata</taxon>
        <taxon>Carangaria</taxon>
        <taxon>Pleuronectiformes</taxon>
        <taxon>Pleuronectoidei</taxon>
        <taxon>Scophthalmidae</taxon>
        <taxon>Scophthalmus</taxon>
    </lineage>
</organism>
<name>A0A6A4TRE3_SCOMX</name>
<dbReference type="EMBL" id="VEVO01000002">
    <property type="protein sequence ID" value="KAF0046170.1"/>
    <property type="molecule type" value="Genomic_DNA"/>
</dbReference>
<reference evidence="2 3" key="1">
    <citation type="submission" date="2019-06" db="EMBL/GenBank/DDBJ databases">
        <title>Draft genomes of female and male turbot (Scophthalmus maximus).</title>
        <authorList>
            <person name="Xu H."/>
            <person name="Xu X.-W."/>
            <person name="Shao C."/>
            <person name="Chen S."/>
        </authorList>
    </citation>
    <scope>NUCLEOTIDE SEQUENCE [LARGE SCALE GENOMIC DNA]</scope>
    <source>
        <strain evidence="2">Ysfricsl-2016a</strain>
        <tissue evidence="2">Blood</tissue>
    </source>
</reference>
<gene>
    <name evidence="2" type="ORF">F2P81_002699</name>
</gene>
<proteinExistence type="predicted"/>
<evidence type="ECO:0000313" key="2">
    <source>
        <dbReference type="EMBL" id="KAF0046170.1"/>
    </source>
</evidence>
<sequence>MRQPESYLQLTLLETESSNTDRGRGRDRDRGRGCPESGGCRPWSGGVPVEEPLLLLLLRLRSVAFTASSLPR</sequence>
<dbReference type="AlphaFoldDB" id="A0A6A4TRE3"/>